<keyword evidence="2" id="KW-1185">Reference proteome</keyword>
<accession>A0ACC2JCY6</accession>
<evidence type="ECO:0000313" key="2">
    <source>
        <dbReference type="Proteomes" id="UP001153332"/>
    </source>
</evidence>
<reference evidence="1" key="1">
    <citation type="submission" date="2022-12" db="EMBL/GenBank/DDBJ databases">
        <title>Genome Sequence of Lasiodiplodia mahajangana.</title>
        <authorList>
            <person name="Buettner E."/>
        </authorList>
    </citation>
    <scope>NUCLEOTIDE SEQUENCE</scope>
    <source>
        <strain evidence="1">VT137</strain>
    </source>
</reference>
<evidence type="ECO:0000313" key="1">
    <source>
        <dbReference type="EMBL" id="KAJ8125392.1"/>
    </source>
</evidence>
<proteinExistence type="predicted"/>
<gene>
    <name evidence="1" type="ORF">O1611_g8246</name>
</gene>
<dbReference type="Proteomes" id="UP001153332">
    <property type="component" value="Unassembled WGS sequence"/>
</dbReference>
<sequence>MDTNLDSGERDPTVFITLDKLKTDAGIDHDYNFLTKIERSVERAERVFRNDREILPQQCANPPPNKKSRFNKGQSRGKTTVDDGTRKWDRNAIHRMRELGIHVTSLPFGMMRSKENKTSWNRRTRTINWQVEWVIFNEGGSSASDSRPQAKRLLHKALDETPLYAAFVEALEYDRHRQLTDHERSEEKKALRKKPLPGQNSHDSVTSTWRDCVCPMQNHIDGSWSDSTVADNLYTTKNKYRFLYHKPNIPSREPQRLVLLDASESLASVLSGQEIVEFPTIYVLPAKITSLGEGYIIEERHKEKSSKKRKAPILVNYESGAEPSEEEDGQTMEQDVEAGASDDATSSSGSDTDMSE</sequence>
<name>A0ACC2JCY6_9PEZI</name>
<comment type="caution">
    <text evidence="1">The sequence shown here is derived from an EMBL/GenBank/DDBJ whole genome shotgun (WGS) entry which is preliminary data.</text>
</comment>
<organism evidence="1 2">
    <name type="scientific">Lasiodiplodia mahajangana</name>
    <dbReference type="NCBI Taxonomy" id="1108764"/>
    <lineage>
        <taxon>Eukaryota</taxon>
        <taxon>Fungi</taxon>
        <taxon>Dikarya</taxon>
        <taxon>Ascomycota</taxon>
        <taxon>Pezizomycotina</taxon>
        <taxon>Dothideomycetes</taxon>
        <taxon>Dothideomycetes incertae sedis</taxon>
        <taxon>Botryosphaeriales</taxon>
        <taxon>Botryosphaeriaceae</taxon>
        <taxon>Lasiodiplodia</taxon>
    </lineage>
</organism>
<protein>
    <submittedName>
        <fullName evidence="1">Uncharacterized protein</fullName>
    </submittedName>
</protein>
<dbReference type="EMBL" id="JAPUUL010002389">
    <property type="protein sequence ID" value="KAJ8125392.1"/>
    <property type="molecule type" value="Genomic_DNA"/>
</dbReference>